<dbReference type="OrthoDB" id="962259at2"/>
<evidence type="ECO:0000313" key="1">
    <source>
        <dbReference type="EMBL" id="PRY47244.1"/>
    </source>
</evidence>
<reference evidence="1 2" key="1">
    <citation type="submission" date="2018-03" db="EMBL/GenBank/DDBJ databases">
        <title>Genomic Encyclopedia of Archaeal and Bacterial Type Strains, Phase II (KMG-II): from individual species to whole genera.</title>
        <authorList>
            <person name="Goeker M."/>
        </authorList>
    </citation>
    <scope>NUCLEOTIDE SEQUENCE [LARGE SCALE GENOMIC DNA]</scope>
    <source>
        <strain evidence="1 2">DSM 28354</strain>
    </source>
</reference>
<gene>
    <name evidence="1" type="ORF">CLV58_101310</name>
</gene>
<keyword evidence="2" id="KW-1185">Reference proteome</keyword>
<protein>
    <recommendedName>
        <fullName evidence="3">Chemoreceptor zinc-binding protein</fullName>
    </recommendedName>
</protein>
<name>A0A2T0TNE6_9BACT</name>
<dbReference type="EMBL" id="PVTE01000001">
    <property type="protein sequence ID" value="PRY47244.1"/>
    <property type="molecule type" value="Genomic_DNA"/>
</dbReference>
<evidence type="ECO:0008006" key="3">
    <source>
        <dbReference type="Google" id="ProtNLM"/>
    </source>
</evidence>
<organism evidence="1 2">
    <name type="scientific">Spirosoma oryzae</name>
    <dbReference type="NCBI Taxonomy" id="1469603"/>
    <lineage>
        <taxon>Bacteria</taxon>
        <taxon>Pseudomonadati</taxon>
        <taxon>Bacteroidota</taxon>
        <taxon>Cytophagia</taxon>
        <taxon>Cytophagales</taxon>
        <taxon>Cytophagaceae</taxon>
        <taxon>Spirosoma</taxon>
    </lineage>
</organism>
<dbReference type="AlphaFoldDB" id="A0A2T0TNE6"/>
<dbReference type="RefSeq" id="WP_106135984.1">
    <property type="nucleotide sequence ID" value="NZ_PVTE01000001.1"/>
</dbReference>
<dbReference type="Proteomes" id="UP000238375">
    <property type="component" value="Unassembled WGS sequence"/>
</dbReference>
<sequence>MHCRKNDPHRVEQRTGQEDLLAYWLTAIAEFHSLHTQLSDCLAVHNHSLTSSPETAQWIGQCSVRQVKTLIATMHNELEALLNDANQFERLTKREGYEQLATHVNHVRHLNQQAKTLLCLASLPTG</sequence>
<evidence type="ECO:0000313" key="2">
    <source>
        <dbReference type="Proteomes" id="UP000238375"/>
    </source>
</evidence>
<comment type="caution">
    <text evidence="1">The sequence shown here is derived from an EMBL/GenBank/DDBJ whole genome shotgun (WGS) entry which is preliminary data.</text>
</comment>
<accession>A0A2T0TNE6</accession>
<proteinExistence type="predicted"/>